<evidence type="ECO:0000313" key="11">
    <source>
        <dbReference type="EMBL" id="KAH7368544.1"/>
    </source>
</evidence>
<organism evidence="11 12">
    <name type="scientific">Plectosphaerella cucumerina</name>
    <dbReference type="NCBI Taxonomy" id="40658"/>
    <lineage>
        <taxon>Eukaryota</taxon>
        <taxon>Fungi</taxon>
        <taxon>Dikarya</taxon>
        <taxon>Ascomycota</taxon>
        <taxon>Pezizomycotina</taxon>
        <taxon>Sordariomycetes</taxon>
        <taxon>Hypocreomycetidae</taxon>
        <taxon>Glomerellales</taxon>
        <taxon>Plectosphaerellaceae</taxon>
        <taxon>Plectosphaerella</taxon>
    </lineage>
</organism>
<dbReference type="Proteomes" id="UP000813385">
    <property type="component" value="Unassembled WGS sequence"/>
</dbReference>
<evidence type="ECO:0000313" key="12">
    <source>
        <dbReference type="Proteomes" id="UP000813385"/>
    </source>
</evidence>
<evidence type="ECO:0000256" key="9">
    <source>
        <dbReference type="ARBA" id="ARBA00023310"/>
    </source>
</evidence>
<evidence type="ECO:0000256" key="2">
    <source>
        <dbReference type="ARBA" id="ARBA00005699"/>
    </source>
</evidence>
<evidence type="ECO:0000256" key="10">
    <source>
        <dbReference type="SAM" id="MobiDB-lite"/>
    </source>
</evidence>
<evidence type="ECO:0000256" key="8">
    <source>
        <dbReference type="ARBA" id="ARBA00023136"/>
    </source>
</evidence>
<gene>
    <name evidence="11" type="ORF">B0T11DRAFT_316685</name>
</gene>
<dbReference type="EMBL" id="JAGPXD010000002">
    <property type="protein sequence ID" value="KAH7368544.1"/>
    <property type="molecule type" value="Genomic_DNA"/>
</dbReference>
<evidence type="ECO:0000256" key="1">
    <source>
        <dbReference type="ARBA" id="ARBA00004325"/>
    </source>
</evidence>
<sequence length="206" mass="21196">MSAVAARPLLRSSARFSARRFQSTTTQKAAEATKEAASDASSKAAQGLSRVTSSAGPAIAGAARGVGNALSKVGGRTGRLVGFVEKQLPTVIYYSKVGAEVTKIVFRGQKMAPPPLATFQSYFGNAAQSLKNPSALLSTASQTASSAASTATQQPTAILQRLRNLNKASLVAGGVVAAECLGFFTVGEMIGRLKIVGYHGETHAAH</sequence>
<name>A0A8K0TS78_9PEZI</name>
<keyword evidence="5" id="KW-0375">Hydrogen ion transport</keyword>
<dbReference type="PANTHER" id="PTHR12386">
    <property type="entry name" value="ATP SYNTHASE SUBUNIT"/>
    <property type="match status" value="1"/>
</dbReference>
<keyword evidence="9" id="KW-0066">ATP synthesis</keyword>
<keyword evidence="7" id="KW-0496">Mitochondrion</keyword>
<dbReference type="Pfam" id="PF04718">
    <property type="entry name" value="ATP-synt_G"/>
    <property type="match status" value="1"/>
</dbReference>
<feature type="compositionally biased region" description="Low complexity" evidence="10">
    <location>
        <begin position="21"/>
        <end position="30"/>
    </location>
</feature>
<reference evidence="11" key="1">
    <citation type="journal article" date="2021" name="Nat. Commun.">
        <title>Genetic determinants of endophytism in the Arabidopsis root mycobiome.</title>
        <authorList>
            <person name="Mesny F."/>
            <person name="Miyauchi S."/>
            <person name="Thiergart T."/>
            <person name="Pickel B."/>
            <person name="Atanasova L."/>
            <person name="Karlsson M."/>
            <person name="Huettel B."/>
            <person name="Barry K.W."/>
            <person name="Haridas S."/>
            <person name="Chen C."/>
            <person name="Bauer D."/>
            <person name="Andreopoulos W."/>
            <person name="Pangilinan J."/>
            <person name="LaButti K."/>
            <person name="Riley R."/>
            <person name="Lipzen A."/>
            <person name="Clum A."/>
            <person name="Drula E."/>
            <person name="Henrissat B."/>
            <person name="Kohler A."/>
            <person name="Grigoriev I.V."/>
            <person name="Martin F.M."/>
            <person name="Hacquard S."/>
        </authorList>
    </citation>
    <scope>NUCLEOTIDE SEQUENCE</scope>
    <source>
        <strain evidence="11">MPI-CAGE-AT-0016</strain>
    </source>
</reference>
<dbReference type="GO" id="GO:0015078">
    <property type="term" value="F:proton transmembrane transporter activity"/>
    <property type="evidence" value="ECO:0007669"/>
    <property type="project" value="InterPro"/>
</dbReference>
<evidence type="ECO:0000256" key="4">
    <source>
        <dbReference type="ARBA" id="ARBA00022547"/>
    </source>
</evidence>
<evidence type="ECO:0000256" key="6">
    <source>
        <dbReference type="ARBA" id="ARBA00023065"/>
    </source>
</evidence>
<dbReference type="InterPro" id="IPR006808">
    <property type="entry name" value="ATP_synth_F0_gsu_mt"/>
</dbReference>
<dbReference type="AlphaFoldDB" id="A0A8K0TS78"/>
<dbReference type="GO" id="GO:0015986">
    <property type="term" value="P:proton motive force-driven ATP synthesis"/>
    <property type="evidence" value="ECO:0007669"/>
    <property type="project" value="InterPro"/>
</dbReference>
<proteinExistence type="inferred from homology"/>
<dbReference type="GO" id="GO:0045259">
    <property type="term" value="C:proton-transporting ATP synthase complex"/>
    <property type="evidence" value="ECO:0007669"/>
    <property type="project" value="UniProtKB-KW"/>
</dbReference>
<keyword evidence="4" id="KW-0138">CF(0)</keyword>
<comment type="similarity">
    <text evidence="2">Belongs to the ATPase g subunit family.</text>
</comment>
<protein>
    <submittedName>
        <fullName evidence="11">ATP synthase subunit G</fullName>
    </submittedName>
</protein>
<evidence type="ECO:0000256" key="3">
    <source>
        <dbReference type="ARBA" id="ARBA00022448"/>
    </source>
</evidence>
<comment type="caution">
    <text evidence="11">The sequence shown here is derived from an EMBL/GenBank/DDBJ whole genome shotgun (WGS) entry which is preliminary data.</text>
</comment>
<keyword evidence="8" id="KW-0472">Membrane</keyword>
<dbReference type="OrthoDB" id="437at2759"/>
<keyword evidence="6" id="KW-0406">Ion transport</keyword>
<feature type="region of interest" description="Disordered" evidence="10">
    <location>
        <begin position="21"/>
        <end position="44"/>
    </location>
</feature>
<evidence type="ECO:0000256" key="5">
    <source>
        <dbReference type="ARBA" id="ARBA00022781"/>
    </source>
</evidence>
<keyword evidence="12" id="KW-1185">Reference proteome</keyword>
<keyword evidence="3" id="KW-0813">Transport</keyword>
<dbReference type="GO" id="GO:0031966">
    <property type="term" value="C:mitochondrial membrane"/>
    <property type="evidence" value="ECO:0007669"/>
    <property type="project" value="UniProtKB-SubCell"/>
</dbReference>
<evidence type="ECO:0000256" key="7">
    <source>
        <dbReference type="ARBA" id="ARBA00023128"/>
    </source>
</evidence>
<comment type="subcellular location">
    <subcellularLocation>
        <location evidence="1">Mitochondrion membrane</location>
    </subcellularLocation>
</comment>
<accession>A0A8K0TS78</accession>